<dbReference type="AlphaFoldDB" id="G4QC99"/>
<protein>
    <submittedName>
        <fullName evidence="2">Putative amidase</fullName>
    </submittedName>
</protein>
<dbReference type="Pfam" id="PF00795">
    <property type="entry name" value="CN_hydrolase"/>
    <property type="match status" value="1"/>
</dbReference>
<dbReference type="PANTHER" id="PTHR23088:SF27">
    <property type="entry name" value="DEAMINATED GLUTATHIONE AMIDASE"/>
    <property type="match status" value="1"/>
</dbReference>
<dbReference type="HOGENOM" id="CLU_030130_1_2_4"/>
<dbReference type="SUPFAM" id="SSF56317">
    <property type="entry name" value="Carbon-nitrogen hydrolase"/>
    <property type="match status" value="1"/>
</dbReference>
<dbReference type="eggNOG" id="COG0388">
    <property type="taxonomic scope" value="Bacteria"/>
</dbReference>
<reference evidence="2 3" key="2">
    <citation type="journal article" date="2012" name="PLoS ONE">
        <title>Genomic characterization of the taylorella genus.</title>
        <authorList>
            <person name="Hebert L."/>
            <person name="Moumen B."/>
            <person name="Pons N."/>
            <person name="Duquesne F."/>
            <person name="Breuil M.F."/>
            <person name="Goux D."/>
            <person name="Batto J.M."/>
            <person name="Laugier C."/>
            <person name="Renault P."/>
            <person name="Petry S."/>
        </authorList>
    </citation>
    <scope>NUCLEOTIDE SEQUENCE [LARGE SCALE GENOMIC DNA]</scope>
    <source>
        <strain evidence="2 3">MCE3</strain>
    </source>
</reference>
<name>G4QC99_TAYAM</name>
<proteinExistence type="predicted"/>
<dbReference type="InterPro" id="IPR003010">
    <property type="entry name" value="C-N_Hydrolase"/>
</dbReference>
<gene>
    <name evidence="2" type="ordered locus">TASI_1325</name>
</gene>
<evidence type="ECO:0000259" key="1">
    <source>
        <dbReference type="PROSITE" id="PS50263"/>
    </source>
</evidence>
<dbReference type="PROSITE" id="PS50263">
    <property type="entry name" value="CN_HYDROLASE"/>
    <property type="match status" value="1"/>
</dbReference>
<dbReference type="RefSeq" id="WP_014111962.1">
    <property type="nucleotide sequence ID" value="NC_016043.1"/>
</dbReference>
<dbReference type="Proteomes" id="UP000009284">
    <property type="component" value="Chromosome"/>
</dbReference>
<evidence type="ECO:0000313" key="3">
    <source>
        <dbReference type="Proteomes" id="UP000009284"/>
    </source>
</evidence>
<accession>G4QC99</accession>
<reference key="1">
    <citation type="submission" date="2011-09" db="EMBL/GenBank/DDBJ databases">
        <title>Genomic characterization of the Taylorella genus.</title>
        <authorList>
            <person name="Hebert L."/>
            <person name="Moumen B."/>
            <person name="Pons N."/>
            <person name="Duquesne F."/>
            <person name="Breuil M.-F."/>
            <person name="Goux D."/>
            <person name="Batto J.-M."/>
            <person name="Renault P."/>
            <person name="Laugier C."/>
            <person name="Petry S."/>
        </authorList>
    </citation>
    <scope>NUCLEOTIDE SEQUENCE</scope>
    <source>
        <strain>MCE3</strain>
    </source>
</reference>
<dbReference type="KEGG" id="tas:TASI_1325"/>
<dbReference type="InterPro" id="IPR036526">
    <property type="entry name" value="C-N_Hydrolase_sf"/>
</dbReference>
<feature type="domain" description="CN hydrolase" evidence="1">
    <location>
        <begin position="4"/>
        <end position="254"/>
    </location>
</feature>
<dbReference type="OrthoDB" id="9811121at2"/>
<dbReference type="Gene3D" id="3.60.110.10">
    <property type="entry name" value="Carbon-nitrogen hydrolase"/>
    <property type="match status" value="1"/>
</dbReference>
<organism evidence="2 3">
    <name type="scientific">Taylorella asinigenitalis (strain MCE3)</name>
    <dbReference type="NCBI Taxonomy" id="1008459"/>
    <lineage>
        <taxon>Bacteria</taxon>
        <taxon>Pseudomonadati</taxon>
        <taxon>Pseudomonadota</taxon>
        <taxon>Betaproteobacteria</taxon>
        <taxon>Burkholderiales</taxon>
        <taxon>Alcaligenaceae</taxon>
        <taxon>Taylorella</taxon>
    </lineage>
</organism>
<dbReference type="EMBL" id="CP003059">
    <property type="protein sequence ID" value="AEP37068.1"/>
    <property type="molecule type" value="Genomic_DNA"/>
</dbReference>
<keyword evidence="3" id="KW-1185">Reference proteome</keyword>
<sequence>MSTLKVAVAQFPATNNINLNLTKIRTLFEQASAQGAELIVLPEASMCSFASELDILKKLAREETPGFIRNMMEFAREFNMYVIVGVLMDSSPEVALKDDPRIENHLLAINSAGDVLVDYSKIHVYDAFSFKESDKVKPATLRDDGSQFGLFQIKDFKIGLINCYDLRFPELARALIDLGANVLTVSANWIAGAFKETHWETLLRARAIENTSYVLASGQTRPKGVGLSMIIDPLGFIIGGCGEAEGVYVSEINSDRINKVRELVPCLANRRLK</sequence>
<dbReference type="PANTHER" id="PTHR23088">
    <property type="entry name" value="NITRILASE-RELATED"/>
    <property type="match status" value="1"/>
</dbReference>
<dbReference type="CDD" id="cd07581">
    <property type="entry name" value="nitrilase_3"/>
    <property type="match status" value="1"/>
</dbReference>
<evidence type="ECO:0000313" key="2">
    <source>
        <dbReference type="EMBL" id="AEP37068.1"/>
    </source>
</evidence>
<dbReference type="STRING" id="1008459.TASI_1325"/>